<proteinExistence type="predicted"/>
<evidence type="ECO:0000313" key="2">
    <source>
        <dbReference type="Proteomes" id="UP000790709"/>
    </source>
</evidence>
<sequence length="343" mass="36459">MSNNALDPSALTALLGNLLPQSNKNLQSPLDGLAALVHTALSALAFRLVAVDDSSPGKAYPDNVLPEDWNTRAAGLRTFRYKHDQSSLEFVINVTRLGQRTQIHAIAVESDKSASLDVSTNDFVSPSFYPHDLSNSGSTPLVHGFISSYRVTDFISQLKQNIIQKLVSGLQKDGYTEEYGDSSTNAGGSNPSHANNPPPARPRPEASPHSPADYPYRLPSHIPPANPLEIGRRDLEPFSANPFAPPPLFPAHGGDGMFVGPDHPIFGIRGSRANETRGPWGGDGFLPPMGAPPGARFDPVGPGLGPFAPGFGQGPRGGPPRRAFGGDPDNDEFMPPGAGDMFM</sequence>
<dbReference type="EMBL" id="MU266435">
    <property type="protein sequence ID" value="KAH7924030.1"/>
    <property type="molecule type" value="Genomic_DNA"/>
</dbReference>
<accession>A0ACB8BDY3</accession>
<organism evidence="1 2">
    <name type="scientific">Leucogyrophana mollusca</name>
    <dbReference type="NCBI Taxonomy" id="85980"/>
    <lineage>
        <taxon>Eukaryota</taxon>
        <taxon>Fungi</taxon>
        <taxon>Dikarya</taxon>
        <taxon>Basidiomycota</taxon>
        <taxon>Agaricomycotina</taxon>
        <taxon>Agaricomycetes</taxon>
        <taxon>Agaricomycetidae</taxon>
        <taxon>Boletales</taxon>
        <taxon>Boletales incertae sedis</taxon>
        <taxon>Leucogyrophana</taxon>
    </lineage>
</organism>
<reference evidence="1" key="1">
    <citation type="journal article" date="2021" name="New Phytol.">
        <title>Evolutionary innovations through gain and loss of genes in the ectomycorrhizal Boletales.</title>
        <authorList>
            <person name="Wu G."/>
            <person name="Miyauchi S."/>
            <person name="Morin E."/>
            <person name="Kuo A."/>
            <person name="Drula E."/>
            <person name="Varga T."/>
            <person name="Kohler A."/>
            <person name="Feng B."/>
            <person name="Cao Y."/>
            <person name="Lipzen A."/>
            <person name="Daum C."/>
            <person name="Hundley H."/>
            <person name="Pangilinan J."/>
            <person name="Johnson J."/>
            <person name="Barry K."/>
            <person name="LaButti K."/>
            <person name="Ng V."/>
            <person name="Ahrendt S."/>
            <person name="Min B."/>
            <person name="Choi I.G."/>
            <person name="Park H."/>
            <person name="Plett J.M."/>
            <person name="Magnuson J."/>
            <person name="Spatafora J.W."/>
            <person name="Nagy L.G."/>
            <person name="Henrissat B."/>
            <person name="Grigoriev I.V."/>
            <person name="Yang Z.L."/>
            <person name="Xu J."/>
            <person name="Martin F.M."/>
        </authorList>
    </citation>
    <scope>NUCLEOTIDE SEQUENCE</scope>
    <source>
        <strain evidence="1">KUC20120723A-06</strain>
    </source>
</reference>
<comment type="caution">
    <text evidence="1">The sequence shown here is derived from an EMBL/GenBank/DDBJ whole genome shotgun (WGS) entry which is preliminary data.</text>
</comment>
<protein>
    <submittedName>
        <fullName evidence="1">Uncharacterized protein</fullName>
    </submittedName>
</protein>
<keyword evidence="2" id="KW-1185">Reference proteome</keyword>
<evidence type="ECO:0000313" key="1">
    <source>
        <dbReference type="EMBL" id="KAH7924030.1"/>
    </source>
</evidence>
<name>A0ACB8BDY3_9AGAM</name>
<gene>
    <name evidence="1" type="ORF">BV22DRAFT_1130140</name>
</gene>
<dbReference type="Proteomes" id="UP000790709">
    <property type="component" value="Unassembled WGS sequence"/>
</dbReference>